<keyword evidence="3" id="KW-0963">Cytoplasm</keyword>
<reference evidence="6 7" key="2">
    <citation type="submission" date="2018-11" db="EMBL/GenBank/DDBJ databases">
        <authorList>
            <consortium name="Pathogen Informatics"/>
        </authorList>
    </citation>
    <scope>NUCLEOTIDE SEQUENCE [LARGE SCALE GENOMIC DNA]</scope>
</reference>
<dbReference type="SUPFAM" id="SSF46966">
    <property type="entry name" value="Spectrin repeat"/>
    <property type="match status" value="2"/>
</dbReference>
<evidence type="ECO:0000256" key="1">
    <source>
        <dbReference type="ARBA" id="ARBA00004413"/>
    </source>
</evidence>
<gene>
    <name evidence="6" type="ORF">OFLC_LOCUS5472</name>
</gene>
<evidence type="ECO:0000256" key="3">
    <source>
        <dbReference type="ARBA" id="ARBA00022490"/>
    </source>
</evidence>
<dbReference type="InterPro" id="IPR018159">
    <property type="entry name" value="Spectrin/alpha-actinin"/>
</dbReference>
<reference evidence="8" key="1">
    <citation type="submission" date="2016-06" db="UniProtKB">
        <authorList>
            <consortium name="WormBaseParasite"/>
        </authorList>
    </citation>
    <scope>IDENTIFICATION</scope>
</reference>
<dbReference type="GO" id="GO:0045202">
    <property type="term" value="C:synapse"/>
    <property type="evidence" value="ECO:0007669"/>
    <property type="project" value="GOC"/>
</dbReference>
<evidence type="ECO:0000313" key="7">
    <source>
        <dbReference type="Proteomes" id="UP000267606"/>
    </source>
</evidence>
<dbReference type="PANTHER" id="PTHR12268:SF14">
    <property type="entry name" value="DYSTROPHIN-1"/>
    <property type="match status" value="1"/>
</dbReference>
<dbReference type="Gene3D" id="1.20.58.60">
    <property type="match status" value="2"/>
</dbReference>
<comment type="subcellular location">
    <subcellularLocation>
        <location evidence="1">Cell membrane</location>
        <topology evidence="1">Peripheral membrane protein</topology>
        <orientation evidence="1">Cytoplasmic side</orientation>
    </subcellularLocation>
    <subcellularLocation>
        <location evidence="2">Cytoplasm</location>
    </subcellularLocation>
</comment>
<dbReference type="EMBL" id="UZAJ01004717">
    <property type="protein sequence ID" value="VDO43262.1"/>
    <property type="molecule type" value="Genomic_DNA"/>
</dbReference>
<dbReference type="GO" id="GO:0099536">
    <property type="term" value="P:synaptic signaling"/>
    <property type="evidence" value="ECO:0007669"/>
    <property type="project" value="TreeGrafter"/>
</dbReference>
<sequence>MLKEPIQTELNVLRTQQEKLRIFHEKLRPINQNYAAVLESCDKLIKSADEGISTAILEEEKNKLTSVWNALNRQIADREQQVCASLQELGSYTDAHNALLVWLQDTEESLQNQRPPSIEYKVVKEQTRANDILLKHIEEKQQSIDGFKTLIDKVVELITDVTKREILKEQAGNITRRYAALVESAQDRRSCLHDAIVLTNDWAQLSGPFKTWLETTERALQELGKVPTDEEKFQQQINLHQIKKKAIVVRLPDKERER</sequence>
<evidence type="ECO:0000256" key="5">
    <source>
        <dbReference type="ARBA" id="ARBA00023212"/>
    </source>
</evidence>
<organism evidence="8">
    <name type="scientific">Onchocerca flexuosa</name>
    <dbReference type="NCBI Taxonomy" id="387005"/>
    <lineage>
        <taxon>Eukaryota</taxon>
        <taxon>Metazoa</taxon>
        <taxon>Ecdysozoa</taxon>
        <taxon>Nematoda</taxon>
        <taxon>Chromadorea</taxon>
        <taxon>Rhabditida</taxon>
        <taxon>Spirurina</taxon>
        <taxon>Spiruromorpha</taxon>
        <taxon>Filarioidea</taxon>
        <taxon>Onchocercidae</taxon>
        <taxon>Onchocerca</taxon>
    </lineage>
</organism>
<keyword evidence="4" id="KW-0106">Calcium</keyword>
<dbReference type="WBParaSite" id="OFLC_0000547101-mRNA-1">
    <property type="protein sequence ID" value="OFLC_0000547101-mRNA-1"/>
    <property type="gene ID" value="OFLC_0000547101"/>
</dbReference>
<evidence type="ECO:0000313" key="6">
    <source>
        <dbReference type="EMBL" id="VDO43262.1"/>
    </source>
</evidence>
<evidence type="ECO:0000313" key="8">
    <source>
        <dbReference type="WBParaSite" id="OFLC_0000547101-mRNA-1"/>
    </source>
</evidence>
<evidence type="ECO:0000256" key="4">
    <source>
        <dbReference type="ARBA" id="ARBA00022837"/>
    </source>
</evidence>
<keyword evidence="5" id="KW-0206">Cytoskeleton</keyword>
<dbReference type="SMART" id="SM00150">
    <property type="entry name" value="SPEC"/>
    <property type="match status" value="1"/>
</dbReference>
<keyword evidence="7" id="KW-1185">Reference proteome</keyword>
<proteinExistence type="predicted"/>
<dbReference type="Proteomes" id="UP000267606">
    <property type="component" value="Unassembled WGS sequence"/>
</dbReference>
<name>A0A183HDB0_9BILA</name>
<dbReference type="PANTHER" id="PTHR12268">
    <property type="entry name" value="E3 UBIQUITIN-PROTEIN LIGASE KCMF1"/>
    <property type="match status" value="1"/>
</dbReference>
<protein>
    <submittedName>
        <fullName evidence="8">Spectrin repeat-containing domain protein</fullName>
    </submittedName>
</protein>
<dbReference type="InterPro" id="IPR050774">
    <property type="entry name" value="KCMF1/Dystrophin"/>
</dbReference>
<dbReference type="STRING" id="387005.A0A183HDB0"/>
<dbReference type="AlphaFoldDB" id="A0A183HDB0"/>
<accession>A0A183HDB0</accession>
<evidence type="ECO:0000256" key="2">
    <source>
        <dbReference type="ARBA" id="ARBA00004496"/>
    </source>
</evidence>
<dbReference type="GO" id="GO:0005886">
    <property type="term" value="C:plasma membrane"/>
    <property type="evidence" value="ECO:0007669"/>
    <property type="project" value="TreeGrafter"/>
</dbReference>